<dbReference type="CDD" id="cd16667">
    <property type="entry name" value="RING-H2_RNF126-like"/>
    <property type="match status" value="1"/>
</dbReference>
<evidence type="ECO:0000259" key="10">
    <source>
        <dbReference type="PROSITE" id="PS50089"/>
    </source>
</evidence>
<evidence type="ECO:0000256" key="8">
    <source>
        <dbReference type="PROSITE-ProRule" id="PRU00175"/>
    </source>
</evidence>
<dbReference type="EC" id="2.3.2.27" evidence="2"/>
<feature type="region of interest" description="Disordered" evidence="9">
    <location>
        <begin position="137"/>
        <end position="156"/>
    </location>
</feature>
<dbReference type="PANTHER" id="PTHR15710:SF187">
    <property type="entry name" value="RING-TYPE E3 UBIQUITIN TRANSFERASE"/>
    <property type="match status" value="1"/>
</dbReference>
<dbReference type="InterPro" id="IPR001841">
    <property type="entry name" value="Znf_RING"/>
</dbReference>
<dbReference type="InterPro" id="IPR013083">
    <property type="entry name" value="Znf_RING/FYVE/PHD"/>
</dbReference>
<evidence type="ECO:0000313" key="11">
    <source>
        <dbReference type="EMBL" id="MPA57527.1"/>
    </source>
</evidence>
<gene>
    <name evidence="11" type="ORF">Din_026968</name>
</gene>
<feature type="domain" description="RING-type" evidence="10">
    <location>
        <begin position="184"/>
        <end position="225"/>
    </location>
</feature>
<keyword evidence="7" id="KW-0862">Zinc</keyword>
<evidence type="ECO:0000256" key="9">
    <source>
        <dbReference type="SAM" id="MobiDB-lite"/>
    </source>
</evidence>
<proteinExistence type="predicted"/>
<dbReference type="EMBL" id="GHES01026968">
    <property type="protein sequence ID" value="MPA57527.1"/>
    <property type="molecule type" value="Transcribed_RNA"/>
</dbReference>
<keyword evidence="11" id="KW-0012">Acyltransferase</keyword>
<accession>A0A5B7ALJ8</accession>
<dbReference type="GO" id="GO:0016567">
    <property type="term" value="P:protein ubiquitination"/>
    <property type="evidence" value="ECO:0007669"/>
    <property type="project" value="TreeGrafter"/>
</dbReference>
<dbReference type="GO" id="GO:0061630">
    <property type="term" value="F:ubiquitin protein ligase activity"/>
    <property type="evidence" value="ECO:0007669"/>
    <property type="project" value="UniProtKB-EC"/>
</dbReference>
<dbReference type="PANTHER" id="PTHR15710">
    <property type="entry name" value="E3 UBIQUITIN-PROTEIN LIGASE PRAJA"/>
    <property type="match status" value="1"/>
</dbReference>
<evidence type="ECO:0000256" key="2">
    <source>
        <dbReference type="ARBA" id="ARBA00012483"/>
    </source>
</evidence>
<dbReference type="Pfam" id="PF13639">
    <property type="entry name" value="zf-RING_2"/>
    <property type="match status" value="1"/>
</dbReference>
<dbReference type="AlphaFoldDB" id="A0A5B7ALJ8"/>
<dbReference type="GO" id="GO:0005737">
    <property type="term" value="C:cytoplasm"/>
    <property type="evidence" value="ECO:0007669"/>
    <property type="project" value="TreeGrafter"/>
</dbReference>
<dbReference type="SUPFAM" id="SSF57850">
    <property type="entry name" value="RING/U-box"/>
    <property type="match status" value="1"/>
</dbReference>
<dbReference type="SMART" id="SM00184">
    <property type="entry name" value="RING"/>
    <property type="match status" value="1"/>
</dbReference>
<protein>
    <recommendedName>
        <fullName evidence="2">RING-type E3 ubiquitin transferase</fullName>
        <ecNumber evidence="2">2.3.2.27</ecNumber>
    </recommendedName>
</protein>
<name>A0A5B7ALJ8_DAVIN</name>
<organism evidence="11">
    <name type="scientific">Davidia involucrata</name>
    <name type="common">Dove tree</name>
    <dbReference type="NCBI Taxonomy" id="16924"/>
    <lineage>
        <taxon>Eukaryota</taxon>
        <taxon>Viridiplantae</taxon>
        <taxon>Streptophyta</taxon>
        <taxon>Embryophyta</taxon>
        <taxon>Tracheophyta</taxon>
        <taxon>Spermatophyta</taxon>
        <taxon>Magnoliopsida</taxon>
        <taxon>eudicotyledons</taxon>
        <taxon>Gunneridae</taxon>
        <taxon>Pentapetalae</taxon>
        <taxon>asterids</taxon>
        <taxon>Cornales</taxon>
        <taxon>Nyssaceae</taxon>
        <taxon>Davidia</taxon>
    </lineage>
</organism>
<dbReference type="Gene3D" id="3.30.40.10">
    <property type="entry name" value="Zinc/RING finger domain, C3HC4 (zinc finger)"/>
    <property type="match status" value="1"/>
</dbReference>
<keyword evidence="6" id="KW-0833">Ubl conjugation pathway</keyword>
<reference evidence="11" key="1">
    <citation type="submission" date="2019-08" db="EMBL/GenBank/DDBJ databases">
        <title>Reference gene set and small RNA set construction with multiple tissues from Davidia involucrata Baill.</title>
        <authorList>
            <person name="Yang H."/>
            <person name="Zhou C."/>
            <person name="Li G."/>
            <person name="Wang J."/>
            <person name="Gao P."/>
            <person name="Wang M."/>
            <person name="Wang R."/>
            <person name="Zhao Y."/>
        </authorList>
    </citation>
    <scope>NUCLEOTIDE SEQUENCE</scope>
    <source>
        <tissue evidence="11">Mixed with DoveR01_LX</tissue>
    </source>
</reference>
<evidence type="ECO:0000256" key="7">
    <source>
        <dbReference type="ARBA" id="ARBA00022833"/>
    </source>
</evidence>
<evidence type="ECO:0000256" key="5">
    <source>
        <dbReference type="ARBA" id="ARBA00022771"/>
    </source>
</evidence>
<keyword evidence="4" id="KW-0479">Metal-binding</keyword>
<evidence type="ECO:0000256" key="6">
    <source>
        <dbReference type="ARBA" id="ARBA00022786"/>
    </source>
</evidence>
<dbReference type="PROSITE" id="PS50089">
    <property type="entry name" value="ZF_RING_2"/>
    <property type="match status" value="1"/>
</dbReference>
<keyword evidence="3 11" id="KW-0808">Transferase</keyword>
<evidence type="ECO:0000256" key="3">
    <source>
        <dbReference type="ARBA" id="ARBA00022679"/>
    </source>
</evidence>
<sequence>MSSTTASATTTTVDRQTYWCQECDMSVSPFSLSPSPSTSTTTTTTTLFCPYCHSKFFEEMDSPFFNPNPNTNSTLIPLTSFLDPPFPHLSPSETLTTPTTDVDLADTTTFQFPSATASNDNYLLDSPYLQSLIQHLTNSEPDDSSPAAATTTRCHSPASKTAVEAIPTIKITASLLELDPIILCAVCKDQFVIDVETKQLPCKHMYHSDCILPWLSQHNSCPVCRFQLPTENDDSTERRRRSRFEAVRWGLMEDEDLFGFRIRSRLRQTARRHMLDYMSQQSSVDSLSPTQVGEAEPGFVERANSVETVSSWPSWPIEGGIGVGGHGDEDMAVSARVGEDGDTVMAEARISGSVLATLRYA</sequence>
<dbReference type="GO" id="GO:0008270">
    <property type="term" value="F:zinc ion binding"/>
    <property type="evidence" value="ECO:0007669"/>
    <property type="project" value="UniProtKB-KW"/>
</dbReference>
<evidence type="ECO:0000256" key="1">
    <source>
        <dbReference type="ARBA" id="ARBA00000900"/>
    </source>
</evidence>
<comment type="catalytic activity">
    <reaction evidence="1">
        <text>S-ubiquitinyl-[E2 ubiquitin-conjugating enzyme]-L-cysteine + [acceptor protein]-L-lysine = [E2 ubiquitin-conjugating enzyme]-L-cysteine + N(6)-ubiquitinyl-[acceptor protein]-L-lysine.</text>
        <dbReference type="EC" id="2.3.2.27"/>
    </reaction>
</comment>
<keyword evidence="5 8" id="KW-0863">Zinc-finger</keyword>
<evidence type="ECO:0000256" key="4">
    <source>
        <dbReference type="ARBA" id="ARBA00022723"/>
    </source>
</evidence>
<dbReference type="FunFam" id="3.30.40.10:FF:000022">
    <property type="entry name" value="E3 ubiquitin-protein ligase RING1-like"/>
    <property type="match status" value="1"/>
</dbReference>